<dbReference type="AlphaFoldDB" id="A0AAD7GS58"/>
<dbReference type="EMBL" id="JARKIE010000011">
    <property type="protein sequence ID" value="KAJ7704086.1"/>
    <property type="molecule type" value="Genomic_DNA"/>
</dbReference>
<reference evidence="2" key="1">
    <citation type="submission" date="2023-03" db="EMBL/GenBank/DDBJ databases">
        <title>Massive genome expansion in bonnet fungi (Mycena s.s.) driven by repeated elements and novel gene families across ecological guilds.</title>
        <authorList>
            <consortium name="Lawrence Berkeley National Laboratory"/>
            <person name="Harder C.B."/>
            <person name="Miyauchi S."/>
            <person name="Viragh M."/>
            <person name="Kuo A."/>
            <person name="Thoen E."/>
            <person name="Andreopoulos B."/>
            <person name="Lu D."/>
            <person name="Skrede I."/>
            <person name="Drula E."/>
            <person name="Henrissat B."/>
            <person name="Morin E."/>
            <person name="Kohler A."/>
            <person name="Barry K."/>
            <person name="LaButti K."/>
            <person name="Morin E."/>
            <person name="Salamov A."/>
            <person name="Lipzen A."/>
            <person name="Mereny Z."/>
            <person name="Hegedus B."/>
            <person name="Baldrian P."/>
            <person name="Stursova M."/>
            <person name="Weitz H."/>
            <person name="Taylor A."/>
            <person name="Grigoriev I.V."/>
            <person name="Nagy L.G."/>
            <person name="Martin F."/>
            <person name="Kauserud H."/>
        </authorList>
    </citation>
    <scope>NUCLEOTIDE SEQUENCE</scope>
    <source>
        <strain evidence="2">CBHHK067</strain>
    </source>
</reference>
<gene>
    <name evidence="2" type="ORF">B0H17DRAFT_921713</name>
</gene>
<evidence type="ECO:0000313" key="3">
    <source>
        <dbReference type="Proteomes" id="UP001221757"/>
    </source>
</evidence>
<accession>A0AAD7GS58</accession>
<dbReference type="Proteomes" id="UP001221757">
    <property type="component" value="Unassembled WGS sequence"/>
</dbReference>
<feature type="chain" id="PRO_5042179826" evidence="1">
    <location>
        <begin position="25"/>
        <end position="108"/>
    </location>
</feature>
<sequence length="108" mass="12645">RLFAIIVSVGWNLIWNLRVLRVVSNPDCIITKENIYNHWLRKINEAFQRDRILTYRNKFGPFALKKQLVLNTWSGLLMDEDSLPEDWTCTEGVLVGMRPINEKKNSIG</sequence>
<feature type="signal peptide" evidence="1">
    <location>
        <begin position="1"/>
        <end position="24"/>
    </location>
</feature>
<name>A0AAD7GS58_MYCRO</name>
<keyword evidence="3" id="KW-1185">Reference proteome</keyword>
<comment type="caution">
    <text evidence="2">The sequence shown here is derived from an EMBL/GenBank/DDBJ whole genome shotgun (WGS) entry which is preliminary data.</text>
</comment>
<feature type="non-terminal residue" evidence="2">
    <location>
        <position position="1"/>
    </location>
</feature>
<keyword evidence="1" id="KW-0732">Signal</keyword>
<evidence type="ECO:0000256" key="1">
    <source>
        <dbReference type="SAM" id="SignalP"/>
    </source>
</evidence>
<protein>
    <submittedName>
        <fullName evidence="2">Uncharacterized protein</fullName>
    </submittedName>
</protein>
<organism evidence="2 3">
    <name type="scientific">Mycena rosella</name>
    <name type="common">Pink bonnet</name>
    <name type="synonym">Agaricus rosellus</name>
    <dbReference type="NCBI Taxonomy" id="1033263"/>
    <lineage>
        <taxon>Eukaryota</taxon>
        <taxon>Fungi</taxon>
        <taxon>Dikarya</taxon>
        <taxon>Basidiomycota</taxon>
        <taxon>Agaricomycotina</taxon>
        <taxon>Agaricomycetes</taxon>
        <taxon>Agaricomycetidae</taxon>
        <taxon>Agaricales</taxon>
        <taxon>Marasmiineae</taxon>
        <taxon>Mycenaceae</taxon>
        <taxon>Mycena</taxon>
    </lineage>
</organism>
<proteinExistence type="predicted"/>
<evidence type="ECO:0000313" key="2">
    <source>
        <dbReference type="EMBL" id="KAJ7704086.1"/>
    </source>
</evidence>